<proteinExistence type="predicted"/>
<gene>
    <name evidence="3" type="ORF">JF544_08075</name>
</gene>
<feature type="domain" description="VanZ-like" evidence="2">
    <location>
        <begin position="12"/>
        <end position="85"/>
    </location>
</feature>
<dbReference type="RefSeq" id="WP_206933314.1">
    <property type="nucleotide sequence ID" value="NZ_JAEKJY010000002.1"/>
</dbReference>
<keyword evidence="1" id="KW-0812">Transmembrane</keyword>
<dbReference type="InterPro" id="IPR006976">
    <property type="entry name" value="VanZ-like"/>
</dbReference>
<sequence length="105" mass="11861">MAVTLGACLEAMHLIEFALLYGLIITALCVHGKLTQGTSVAAGIFSMMYGVVDECHQWFTPGRSFSWIDIAKDWTGVLFMMAVVHWKLRKSTFHKKRPRREARSS</sequence>
<dbReference type="NCBIfam" id="NF037970">
    <property type="entry name" value="vanZ_1"/>
    <property type="match status" value="1"/>
</dbReference>
<protein>
    <submittedName>
        <fullName evidence="3">VanZ family protein</fullName>
    </submittedName>
</protein>
<keyword evidence="1" id="KW-1133">Transmembrane helix</keyword>
<evidence type="ECO:0000259" key="2">
    <source>
        <dbReference type="Pfam" id="PF04892"/>
    </source>
</evidence>
<keyword evidence="1" id="KW-0472">Membrane</keyword>
<dbReference type="EMBL" id="JAEKJY010000002">
    <property type="protein sequence ID" value="MBN8235205.1"/>
    <property type="molecule type" value="Genomic_DNA"/>
</dbReference>
<dbReference type="Proteomes" id="UP000663970">
    <property type="component" value="Unassembled WGS sequence"/>
</dbReference>
<name>A0ABS3DV47_9BACI</name>
<feature type="transmembrane region" description="Helical" evidence="1">
    <location>
        <begin position="12"/>
        <end position="30"/>
    </location>
</feature>
<organism evidence="3 4">
    <name type="scientific">Halobacillus kuroshimensis</name>
    <dbReference type="NCBI Taxonomy" id="302481"/>
    <lineage>
        <taxon>Bacteria</taxon>
        <taxon>Bacillati</taxon>
        <taxon>Bacillota</taxon>
        <taxon>Bacilli</taxon>
        <taxon>Bacillales</taxon>
        <taxon>Bacillaceae</taxon>
        <taxon>Halobacillus</taxon>
    </lineage>
</organism>
<accession>A0ABS3DV47</accession>
<reference evidence="3 4" key="1">
    <citation type="submission" date="2020-12" db="EMBL/GenBank/DDBJ databases">
        <title>Oil enriched cultivation method for isolating marine PHA-producing bacteria.</title>
        <authorList>
            <person name="Zheng W."/>
            <person name="Yu S."/>
            <person name="Huang Y."/>
        </authorList>
    </citation>
    <scope>NUCLEOTIDE SEQUENCE [LARGE SCALE GENOMIC DNA]</scope>
    <source>
        <strain evidence="3 4">SY-2-6</strain>
    </source>
</reference>
<evidence type="ECO:0000313" key="3">
    <source>
        <dbReference type="EMBL" id="MBN8235205.1"/>
    </source>
</evidence>
<dbReference type="Pfam" id="PF04892">
    <property type="entry name" value="VanZ"/>
    <property type="match status" value="1"/>
</dbReference>
<keyword evidence="4" id="KW-1185">Reference proteome</keyword>
<comment type="caution">
    <text evidence="3">The sequence shown here is derived from an EMBL/GenBank/DDBJ whole genome shotgun (WGS) entry which is preliminary data.</text>
</comment>
<evidence type="ECO:0000256" key="1">
    <source>
        <dbReference type="SAM" id="Phobius"/>
    </source>
</evidence>
<evidence type="ECO:0000313" key="4">
    <source>
        <dbReference type="Proteomes" id="UP000663970"/>
    </source>
</evidence>